<proteinExistence type="predicted"/>
<protein>
    <recommendedName>
        <fullName evidence="4">HMG box domain-containing protein</fullName>
    </recommendedName>
</protein>
<keyword evidence="1 2" id="KW-0238">DNA-binding</keyword>
<dbReference type="PANTHER" id="PTHR48112">
    <property type="entry name" value="HIGH MOBILITY GROUP PROTEIN DSP1"/>
    <property type="match status" value="1"/>
</dbReference>
<dbReference type="SMART" id="SM00398">
    <property type="entry name" value="HMG"/>
    <property type="match status" value="1"/>
</dbReference>
<dbReference type="GO" id="GO:0003677">
    <property type="term" value="F:DNA binding"/>
    <property type="evidence" value="ECO:0007669"/>
    <property type="project" value="UniProtKB-UniRule"/>
</dbReference>
<evidence type="ECO:0000256" key="1">
    <source>
        <dbReference type="ARBA" id="ARBA00023125"/>
    </source>
</evidence>
<feature type="domain" description="HMG box" evidence="4">
    <location>
        <begin position="237"/>
        <end position="303"/>
    </location>
</feature>
<feature type="compositionally biased region" description="Basic residues" evidence="3">
    <location>
        <begin position="69"/>
        <end position="109"/>
    </location>
</feature>
<feature type="compositionally biased region" description="Basic and acidic residues" evidence="3">
    <location>
        <begin position="287"/>
        <end position="304"/>
    </location>
</feature>
<dbReference type="GO" id="GO:0005634">
    <property type="term" value="C:nucleus"/>
    <property type="evidence" value="ECO:0007669"/>
    <property type="project" value="UniProtKB-UniRule"/>
</dbReference>
<name>A0AAN6S024_9PEZI</name>
<evidence type="ECO:0000313" key="6">
    <source>
        <dbReference type="Proteomes" id="UP001303473"/>
    </source>
</evidence>
<organism evidence="5 6">
    <name type="scientific">Diplogelasinospora grovesii</name>
    <dbReference type="NCBI Taxonomy" id="303347"/>
    <lineage>
        <taxon>Eukaryota</taxon>
        <taxon>Fungi</taxon>
        <taxon>Dikarya</taxon>
        <taxon>Ascomycota</taxon>
        <taxon>Pezizomycotina</taxon>
        <taxon>Sordariomycetes</taxon>
        <taxon>Sordariomycetidae</taxon>
        <taxon>Sordariales</taxon>
        <taxon>Diplogelasinosporaceae</taxon>
        <taxon>Diplogelasinospora</taxon>
    </lineage>
</organism>
<comment type="caution">
    <text evidence="5">The sequence shown here is derived from an EMBL/GenBank/DDBJ whole genome shotgun (WGS) entry which is preliminary data.</text>
</comment>
<dbReference type="InterPro" id="IPR009071">
    <property type="entry name" value="HMG_box_dom"/>
</dbReference>
<evidence type="ECO:0000256" key="2">
    <source>
        <dbReference type="PROSITE-ProRule" id="PRU00267"/>
    </source>
</evidence>
<keyword evidence="2" id="KW-0539">Nucleus</keyword>
<gene>
    <name evidence="5" type="ORF">QBC46DRAFT_70097</name>
</gene>
<dbReference type="Proteomes" id="UP001303473">
    <property type="component" value="Unassembled WGS sequence"/>
</dbReference>
<dbReference type="InterPro" id="IPR050342">
    <property type="entry name" value="HMGB"/>
</dbReference>
<reference evidence="6" key="1">
    <citation type="journal article" date="2023" name="Mol. Phylogenet. Evol.">
        <title>Genome-scale phylogeny and comparative genomics of the fungal order Sordariales.</title>
        <authorList>
            <person name="Hensen N."/>
            <person name="Bonometti L."/>
            <person name="Westerberg I."/>
            <person name="Brannstrom I.O."/>
            <person name="Guillou S."/>
            <person name="Cros-Aarteil S."/>
            <person name="Calhoun S."/>
            <person name="Haridas S."/>
            <person name="Kuo A."/>
            <person name="Mondo S."/>
            <person name="Pangilinan J."/>
            <person name="Riley R."/>
            <person name="LaButti K."/>
            <person name="Andreopoulos B."/>
            <person name="Lipzen A."/>
            <person name="Chen C."/>
            <person name="Yan M."/>
            <person name="Daum C."/>
            <person name="Ng V."/>
            <person name="Clum A."/>
            <person name="Steindorff A."/>
            <person name="Ohm R.A."/>
            <person name="Martin F."/>
            <person name="Silar P."/>
            <person name="Natvig D.O."/>
            <person name="Lalanne C."/>
            <person name="Gautier V."/>
            <person name="Ament-Velasquez S.L."/>
            <person name="Kruys A."/>
            <person name="Hutchinson M.I."/>
            <person name="Powell A.J."/>
            <person name="Barry K."/>
            <person name="Miller A.N."/>
            <person name="Grigoriev I.V."/>
            <person name="Debuchy R."/>
            <person name="Gladieux P."/>
            <person name="Hiltunen Thoren M."/>
            <person name="Johannesson H."/>
        </authorList>
    </citation>
    <scope>NUCLEOTIDE SEQUENCE [LARGE SCALE GENOMIC DNA]</scope>
    <source>
        <strain evidence="6">CBS 340.73</strain>
    </source>
</reference>
<accession>A0AAN6S024</accession>
<dbReference type="Gene3D" id="1.10.30.10">
    <property type="entry name" value="High mobility group box domain"/>
    <property type="match status" value="2"/>
</dbReference>
<keyword evidence="6" id="KW-1185">Reference proteome</keyword>
<dbReference type="SUPFAM" id="SSF47095">
    <property type="entry name" value="HMG-box"/>
    <property type="match status" value="2"/>
</dbReference>
<evidence type="ECO:0000313" key="5">
    <source>
        <dbReference type="EMBL" id="KAK3934791.1"/>
    </source>
</evidence>
<dbReference type="PROSITE" id="PS50118">
    <property type="entry name" value="HMG_BOX_2"/>
    <property type="match status" value="1"/>
</dbReference>
<dbReference type="EMBL" id="MU853961">
    <property type="protein sequence ID" value="KAK3934791.1"/>
    <property type="molecule type" value="Genomic_DNA"/>
</dbReference>
<evidence type="ECO:0000256" key="3">
    <source>
        <dbReference type="SAM" id="MobiDB-lite"/>
    </source>
</evidence>
<feature type="region of interest" description="Disordered" evidence="3">
    <location>
        <begin position="52"/>
        <end position="114"/>
    </location>
</feature>
<dbReference type="PANTHER" id="PTHR48112:SF22">
    <property type="entry name" value="MITOCHONDRIAL TRANSCRIPTION FACTOR A, ISOFORM B"/>
    <property type="match status" value="1"/>
</dbReference>
<dbReference type="AlphaFoldDB" id="A0AAN6S024"/>
<sequence>MLSTIGRATAQKLRAISAGGALASVHKAASRVIAVRSGFGSTVVLRRGFAEAHSVGRPKKTEETAATKKPTRPKKPAAAKKAGRPQKKKAPGRPKSKASTKKKGGRPKRVLTEEEKRKLEIRKLKQVAMLKEPARLPERPWIVYVADQTKGRGVGREQFGDTIKGLAEEFRALSESELQSLKAVASQNKLANAAAYKSWVESHTPVEIADANRARYRLQHHFKVPGVKGPITDDRLPKRSVSAYVLFYKSRWQSGEFSSVSAPESAKMIANEWKGMSESQRQPYFDSAKEDRQRYEDETRDVLGRKISKEKRPSPTSSTAA</sequence>
<feature type="DNA-binding region" description="HMG box" evidence="2">
    <location>
        <begin position="237"/>
        <end position="303"/>
    </location>
</feature>
<evidence type="ECO:0000259" key="4">
    <source>
        <dbReference type="PROSITE" id="PS50118"/>
    </source>
</evidence>
<dbReference type="InterPro" id="IPR036910">
    <property type="entry name" value="HMG_box_dom_sf"/>
</dbReference>
<feature type="region of interest" description="Disordered" evidence="3">
    <location>
        <begin position="273"/>
        <end position="321"/>
    </location>
</feature>
<dbReference type="Pfam" id="PF09011">
    <property type="entry name" value="HMG_box_2"/>
    <property type="match status" value="1"/>
</dbReference>